<name>A0A6G1GJ33_9PEZI</name>
<sequence>MPAKRPHRKSRNGCRTCRLRRVKCDEVHPRCGPCTNHSVFCFYDRAEVIPRGRSTSAIAQLHSPDDIVTPPPWFGHPPDRRKLELQLMNTFTYMHMIKKRSSDPRVQNVWAHEVPQMAIDCDYLMSALLSAAALNIHIHNPHEPRMRCAAHDYFGLAVCSLRPQLAQINSSNAVLVFAASCLIAFQTSAQWMDPCEKDHRPYQLPVQWLQMEQGMGRVARTAGSLILLSGMKGLVHSVPAGARGLSPSTTTPEPDRKLTMFTDFAAAVAASNPSDEEERALTDTFHKITRIYRGMRDGDSLIFIRGRILIFAPSLQQKFIEMLEMNDPRAIILLAYFFAAMKPLEEDWWTRGRAEYEVRGIATLLAATGPEWRRFVEWPLQWIEYVGEKGGDCDFGMIQ</sequence>
<evidence type="ECO:0000259" key="2">
    <source>
        <dbReference type="PROSITE" id="PS50048"/>
    </source>
</evidence>
<evidence type="ECO:0000256" key="1">
    <source>
        <dbReference type="ARBA" id="ARBA00023242"/>
    </source>
</evidence>
<evidence type="ECO:0000313" key="3">
    <source>
        <dbReference type="EMBL" id="KAF1980840.1"/>
    </source>
</evidence>
<dbReference type="InterPro" id="IPR036864">
    <property type="entry name" value="Zn2-C6_fun-type_DNA-bd_sf"/>
</dbReference>
<dbReference type="SMART" id="SM00066">
    <property type="entry name" value="GAL4"/>
    <property type="match status" value="1"/>
</dbReference>
<feature type="domain" description="Zn(2)-C6 fungal-type" evidence="2">
    <location>
        <begin position="13"/>
        <end position="43"/>
    </location>
</feature>
<dbReference type="GO" id="GO:0008270">
    <property type="term" value="F:zinc ion binding"/>
    <property type="evidence" value="ECO:0007669"/>
    <property type="project" value="InterPro"/>
</dbReference>
<dbReference type="Pfam" id="PF00172">
    <property type="entry name" value="Zn_clus"/>
    <property type="match status" value="1"/>
</dbReference>
<dbReference type="SUPFAM" id="SSF57701">
    <property type="entry name" value="Zn2/Cys6 DNA-binding domain"/>
    <property type="match status" value="1"/>
</dbReference>
<keyword evidence="4" id="KW-1185">Reference proteome</keyword>
<dbReference type="CDD" id="cd00067">
    <property type="entry name" value="GAL4"/>
    <property type="match status" value="1"/>
</dbReference>
<gene>
    <name evidence="3" type="ORF">K402DRAFT_343659</name>
</gene>
<dbReference type="GO" id="GO:0001228">
    <property type="term" value="F:DNA-binding transcription activator activity, RNA polymerase II-specific"/>
    <property type="evidence" value="ECO:0007669"/>
    <property type="project" value="TreeGrafter"/>
</dbReference>
<dbReference type="OrthoDB" id="416217at2759"/>
<dbReference type="PROSITE" id="PS50048">
    <property type="entry name" value="ZN2_CY6_FUNGAL_2"/>
    <property type="match status" value="1"/>
</dbReference>
<keyword evidence="1" id="KW-0539">Nucleus</keyword>
<dbReference type="PROSITE" id="PS00463">
    <property type="entry name" value="ZN2_CY6_FUNGAL_1"/>
    <property type="match status" value="1"/>
</dbReference>
<reference evidence="3" key="1">
    <citation type="journal article" date="2020" name="Stud. Mycol.">
        <title>101 Dothideomycetes genomes: a test case for predicting lifestyles and emergence of pathogens.</title>
        <authorList>
            <person name="Haridas S."/>
            <person name="Albert R."/>
            <person name="Binder M."/>
            <person name="Bloem J."/>
            <person name="Labutti K."/>
            <person name="Salamov A."/>
            <person name="Andreopoulos B."/>
            <person name="Baker S."/>
            <person name="Barry K."/>
            <person name="Bills G."/>
            <person name="Bluhm B."/>
            <person name="Cannon C."/>
            <person name="Castanera R."/>
            <person name="Culley D."/>
            <person name="Daum C."/>
            <person name="Ezra D."/>
            <person name="Gonzalez J."/>
            <person name="Henrissat B."/>
            <person name="Kuo A."/>
            <person name="Liang C."/>
            <person name="Lipzen A."/>
            <person name="Lutzoni F."/>
            <person name="Magnuson J."/>
            <person name="Mondo S."/>
            <person name="Nolan M."/>
            <person name="Ohm R."/>
            <person name="Pangilinan J."/>
            <person name="Park H.-J."/>
            <person name="Ramirez L."/>
            <person name="Alfaro M."/>
            <person name="Sun H."/>
            <person name="Tritt A."/>
            <person name="Yoshinaga Y."/>
            <person name="Zwiers L.-H."/>
            <person name="Turgeon B."/>
            <person name="Goodwin S."/>
            <person name="Spatafora J."/>
            <person name="Crous P."/>
            <person name="Grigoriev I."/>
        </authorList>
    </citation>
    <scope>NUCLEOTIDE SEQUENCE</scope>
    <source>
        <strain evidence="3">CBS 113979</strain>
    </source>
</reference>
<dbReference type="EMBL" id="ML977218">
    <property type="protein sequence ID" value="KAF1980840.1"/>
    <property type="molecule type" value="Genomic_DNA"/>
</dbReference>
<dbReference type="AlphaFoldDB" id="A0A6G1GJ33"/>
<dbReference type="InterPro" id="IPR053157">
    <property type="entry name" value="Sterol_Uptake_Regulator"/>
</dbReference>
<dbReference type="Gene3D" id="4.10.240.10">
    <property type="entry name" value="Zn(2)-C6 fungal-type DNA-binding domain"/>
    <property type="match status" value="1"/>
</dbReference>
<dbReference type="Proteomes" id="UP000800041">
    <property type="component" value="Unassembled WGS sequence"/>
</dbReference>
<dbReference type="InterPro" id="IPR001138">
    <property type="entry name" value="Zn2Cys6_DnaBD"/>
</dbReference>
<dbReference type="PANTHER" id="PTHR47784">
    <property type="entry name" value="STEROL UPTAKE CONTROL PROTEIN 2"/>
    <property type="match status" value="1"/>
</dbReference>
<evidence type="ECO:0000313" key="4">
    <source>
        <dbReference type="Proteomes" id="UP000800041"/>
    </source>
</evidence>
<protein>
    <recommendedName>
        <fullName evidence="2">Zn(2)-C6 fungal-type domain-containing protein</fullName>
    </recommendedName>
</protein>
<organism evidence="3 4">
    <name type="scientific">Aulographum hederae CBS 113979</name>
    <dbReference type="NCBI Taxonomy" id="1176131"/>
    <lineage>
        <taxon>Eukaryota</taxon>
        <taxon>Fungi</taxon>
        <taxon>Dikarya</taxon>
        <taxon>Ascomycota</taxon>
        <taxon>Pezizomycotina</taxon>
        <taxon>Dothideomycetes</taxon>
        <taxon>Pleosporomycetidae</taxon>
        <taxon>Aulographales</taxon>
        <taxon>Aulographaceae</taxon>
    </lineage>
</organism>
<proteinExistence type="predicted"/>
<dbReference type="PANTHER" id="PTHR47784:SF5">
    <property type="entry name" value="STEROL UPTAKE CONTROL PROTEIN 2"/>
    <property type="match status" value="1"/>
</dbReference>
<accession>A0A6G1GJ33</accession>